<accession>A0AA36CMY3</accession>
<evidence type="ECO:0000313" key="3">
    <source>
        <dbReference type="Proteomes" id="UP001177023"/>
    </source>
</evidence>
<dbReference type="Proteomes" id="UP001177023">
    <property type="component" value="Unassembled WGS sequence"/>
</dbReference>
<organism evidence="2 3">
    <name type="scientific">Mesorhabditis spiculigera</name>
    <dbReference type="NCBI Taxonomy" id="96644"/>
    <lineage>
        <taxon>Eukaryota</taxon>
        <taxon>Metazoa</taxon>
        <taxon>Ecdysozoa</taxon>
        <taxon>Nematoda</taxon>
        <taxon>Chromadorea</taxon>
        <taxon>Rhabditida</taxon>
        <taxon>Rhabditina</taxon>
        <taxon>Rhabditomorpha</taxon>
        <taxon>Rhabditoidea</taxon>
        <taxon>Rhabditidae</taxon>
        <taxon>Mesorhabditinae</taxon>
        <taxon>Mesorhabditis</taxon>
    </lineage>
</organism>
<keyword evidence="1" id="KW-0812">Transmembrane</keyword>
<comment type="caution">
    <text evidence="2">The sequence shown here is derived from an EMBL/GenBank/DDBJ whole genome shotgun (WGS) entry which is preliminary data.</text>
</comment>
<feature type="transmembrane region" description="Helical" evidence="1">
    <location>
        <begin position="321"/>
        <end position="340"/>
    </location>
</feature>
<feature type="non-terminal residue" evidence="2">
    <location>
        <position position="436"/>
    </location>
</feature>
<proteinExistence type="predicted"/>
<keyword evidence="1" id="KW-1133">Transmembrane helix</keyword>
<keyword evidence="3" id="KW-1185">Reference proteome</keyword>
<sequence length="436" mass="48319">MSLKSPATRGPCCRSSFFRSCRLIARLLTSNPALHHELTPKFLADIICANEQLIELGETGNAKNYERFLADVPLVELAVELTLLSRPRSQIPIPCFFQKAIGARLTSLLVRDDGLSALLTAYNQMANDAMWQNEKLQFQLAKQLALVPRGCQPIVYYEKIARQLLQVSPTLLGLLDCDLFAPEKPSEAIVKLRKSLLDIITFALASVENQADFLCRYMLRGSPAPFLALSETGGHYVQEQGSARLQLLVAPDPVEHAEEALSKRIRAATIYIQKIGGAKRPSSRHGACSRWLMTLFVFFMLLPSVDAVEQDPLRWRDRLEGWFWSLGWAISGNAIWAAIFKKYPGAEAWLDVMAILGFVALAISLVVLLVCACRAPAAPANPNEVLALGQREPTCCKGDCGKNSGLPLKQCSRCAHQFHEERCGLSKEICLCHKID</sequence>
<dbReference type="EMBL" id="CATQJA010002511">
    <property type="protein sequence ID" value="CAJ0570937.1"/>
    <property type="molecule type" value="Genomic_DNA"/>
</dbReference>
<reference evidence="2" key="1">
    <citation type="submission" date="2023-06" db="EMBL/GenBank/DDBJ databases">
        <authorList>
            <person name="Delattre M."/>
        </authorList>
    </citation>
    <scope>NUCLEOTIDE SEQUENCE</scope>
    <source>
        <strain evidence="2">AF72</strain>
    </source>
</reference>
<dbReference type="AlphaFoldDB" id="A0AA36CMY3"/>
<protein>
    <submittedName>
        <fullName evidence="2">Uncharacterized protein</fullName>
    </submittedName>
</protein>
<evidence type="ECO:0000256" key="1">
    <source>
        <dbReference type="SAM" id="Phobius"/>
    </source>
</evidence>
<keyword evidence="1" id="KW-0472">Membrane</keyword>
<feature type="transmembrane region" description="Helical" evidence="1">
    <location>
        <begin position="352"/>
        <end position="373"/>
    </location>
</feature>
<feature type="transmembrane region" description="Helical" evidence="1">
    <location>
        <begin position="291"/>
        <end position="309"/>
    </location>
</feature>
<name>A0AA36CMY3_9BILA</name>
<evidence type="ECO:0000313" key="2">
    <source>
        <dbReference type="EMBL" id="CAJ0570937.1"/>
    </source>
</evidence>
<gene>
    <name evidence="2" type="ORF">MSPICULIGERA_LOCUS9367</name>
</gene>